<dbReference type="Proteomes" id="UP000292627">
    <property type="component" value="Unassembled WGS sequence"/>
</dbReference>
<evidence type="ECO:0000313" key="2">
    <source>
        <dbReference type="Proteomes" id="UP000292627"/>
    </source>
</evidence>
<dbReference type="Pfam" id="PF11379">
    <property type="entry name" value="DUF3182"/>
    <property type="match status" value="1"/>
</dbReference>
<dbReference type="AlphaFoldDB" id="A0A4Q8LB43"/>
<protein>
    <submittedName>
        <fullName evidence="1">DUF3182 family protein</fullName>
    </submittedName>
</protein>
<dbReference type="InterPro" id="IPR021519">
    <property type="entry name" value="DUF3182"/>
</dbReference>
<reference evidence="1 2" key="1">
    <citation type="submission" date="2019-02" db="EMBL/GenBank/DDBJ databases">
        <title>WGS of Pseudoxanthomonas species novum from clinical isolates.</title>
        <authorList>
            <person name="Bernier A.-M."/>
            <person name="Bernard K."/>
            <person name="Vachon A."/>
        </authorList>
    </citation>
    <scope>NUCLEOTIDE SEQUENCE [LARGE SCALE GENOMIC DNA]</scope>
    <source>
        <strain evidence="1 2">NML171200</strain>
    </source>
</reference>
<sequence>MQCRAPPRLRCRRPRTGPLRVARPPRSSRHRGKIMVAIIESRPPPANAVVALPRPFAPAVTPLFTDPRRAAHERASVDCMGRRLARLLGREFRAQALPGLPGYFIPMETLTREEAAMRGIGCAAHLFGGVVPHAFVATKLVTHGLVEGGAHAPDGWAHALGDALGDAVLPGYSVFTAADLRRAVAELLAQGRVRCKLAHARGGNGQRVVDSLSALEAWLATVDADEIQAGVVAELNLEEAVTFSVGCVEVGGQSIAYFGTQRTVRTPRGEEVYGGSQLRVARGGLDQLQHVPLPAQAHEAIAKVQHYEAQIVAAYPGFFASRRNYDLVHGLDADGQARCGVLEQSWRFGGASPAEILALEALAAQPDIAWLDASTHERWRDEPVPDDAVVYFDGQVASLGRLVKYARVSLDGCHA</sequence>
<organism evidence="1 2">
    <name type="scientific">Pseudoxanthomonas winnipegensis</name>
    <dbReference type="NCBI Taxonomy" id="2480810"/>
    <lineage>
        <taxon>Bacteria</taxon>
        <taxon>Pseudomonadati</taxon>
        <taxon>Pseudomonadota</taxon>
        <taxon>Gammaproteobacteria</taxon>
        <taxon>Lysobacterales</taxon>
        <taxon>Lysobacteraceae</taxon>
        <taxon>Pseudoxanthomonas</taxon>
    </lineage>
</organism>
<dbReference type="SUPFAM" id="SSF56059">
    <property type="entry name" value="Glutathione synthetase ATP-binding domain-like"/>
    <property type="match status" value="1"/>
</dbReference>
<proteinExistence type="predicted"/>
<gene>
    <name evidence="1" type="ORF">EA660_09095</name>
</gene>
<dbReference type="OrthoDB" id="8648979at2"/>
<dbReference type="EMBL" id="SHMC01000003">
    <property type="protein sequence ID" value="TAA25594.1"/>
    <property type="molecule type" value="Genomic_DNA"/>
</dbReference>
<accession>A0A4Q8LB43</accession>
<name>A0A4Q8LB43_9GAMM</name>
<evidence type="ECO:0000313" key="1">
    <source>
        <dbReference type="EMBL" id="TAA25594.1"/>
    </source>
</evidence>
<comment type="caution">
    <text evidence="1">The sequence shown here is derived from an EMBL/GenBank/DDBJ whole genome shotgun (WGS) entry which is preliminary data.</text>
</comment>